<reference evidence="5 6" key="1">
    <citation type="submission" date="2016-10" db="EMBL/GenBank/DDBJ databases">
        <authorList>
            <person name="de Groot N.N."/>
        </authorList>
    </citation>
    <scope>NUCLEOTIDE SEQUENCE [LARGE SCALE GENOMIC DNA]</scope>
    <source>
        <strain evidence="5 6">MP1X4</strain>
    </source>
</reference>
<keyword evidence="3" id="KW-0804">Transcription</keyword>
<name>A0A1H1WLZ7_MUCMA</name>
<dbReference type="SUPFAM" id="SSF53822">
    <property type="entry name" value="Periplasmic binding protein-like I"/>
    <property type="match status" value="1"/>
</dbReference>
<dbReference type="Gene3D" id="1.10.10.10">
    <property type="entry name" value="Winged helix-like DNA-binding domain superfamily/Winged helix DNA-binding domain"/>
    <property type="match status" value="1"/>
</dbReference>
<feature type="domain" description="HTH gntR-type" evidence="4">
    <location>
        <begin position="17"/>
        <end position="85"/>
    </location>
</feature>
<evidence type="ECO:0000313" key="5">
    <source>
        <dbReference type="EMBL" id="SDS98348.1"/>
    </source>
</evidence>
<dbReference type="Proteomes" id="UP000199679">
    <property type="component" value="Chromosome I"/>
</dbReference>
<dbReference type="PROSITE" id="PS50949">
    <property type="entry name" value="HTH_GNTR"/>
    <property type="match status" value="1"/>
</dbReference>
<keyword evidence="2" id="KW-0238">DNA-binding</keyword>
<dbReference type="EMBL" id="LT629740">
    <property type="protein sequence ID" value="SDS98348.1"/>
    <property type="molecule type" value="Genomic_DNA"/>
</dbReference>
<dbReference type="CDD" id="cd07377">
    <property type="entry name" value="WHTH_GntR"/>
    <property type="match status" value="1"/>
</dbReference>
<dbReference type="InterPro" id="IPR036388">
    <property type="entry name" value="WH-like_DNA-bd_sf"/>
</dbReference>
<evidence type="ECO:0000256" key="1">
    <source>
        <dbReference type="ARBA" id="ARBA00023015"/>
    </source>
</evidence>
<proteinExistence type="predicted"/>
<gene>
    <name evidence="5" type="ORF">SAMN05216490_2231</name>
</gene>
<dbReference type="RefSeq" id="WP_091372380.1">
    <property type="nucleotide sequence ID" value="NZ_LT629740.1"/>
</dbReference>
<dbReference type="OrthoDB" id="742238at2"/>
<dbReference type="InterPro" id="IPR000524">
    <property type="entry name" value="Tscrpt_reg_HTH_GntR"/>
</dbReference>
<accession>A0A1H1WLZ7</accession>
<dbReference type="AlphaFoldDB" id="A0A1H1WLZ7"/>
<dbReference type="PANTHER" id="PTHR38445:SF10">
    <property type="entry name" value="GNTR-FAMILY TRANSCRIPTIONAL REGULATOR"/>
    <property type="match status" value="1"/>
</dbReference>
<keyword evidence="6" id="KW-1185">Reference proteome</keyword>
<organism evidence="5 6">
    <name type="scientific">Mucilaginibacter mallensis</name>
    <dbReference type="NCBI Taxonomy" id="652787"/>
    <lineage>
        <taxon>Bacteria</taxon>
        <taxon>Pseudomonadati</taxon>
        <taxon>Bacteroidota</taxon>
        <taxon>Sphingobacteriia</taxon>
        <taxon>Sphingobacteriales</taxon>
        <taxon>Sphingobacteriaceae</taxon>
        <taxon>Mucilaginibacter</taxon>
    </lineage>
</organism>
<dbReference type="STRING" id="652787.SAMN05216490_2231"/>
<dbReference type="PANTHER" id="PTHR38445">
    <property type="entry name" value="HTH-TYPE TRANSCRIPTIONAL REPRESSOR YTRA"/>
    <property type="match status" value="1"/>
</dbReference>
<dbReference type="GO" id="GO:0003677">
    <property type="term" value="F:DNA binding"/>
    <property type="evidence" value="ECO:0007669"/>
    <property type="project" value="UniProtKB-KW"/>
</dbReference>
<protein>
    <submittedName>
        <fullName evidence="5">Transcriptional regulator, GntR family</fullName>
    </submittedName>
</protein>
<evidence type="ECO:0000256" key="2">
    <source>
        <dbReference type="ARBA" id="ARBA00023125"/>
    </source>
</evidence>
<dbReference type="SUPFAM" id="SSF46785">
    <property type="entry name" value="Winged helix' DNA-binding domain"/>
    <property type="match status" value="1"/>
</dbReference>
<evidence type="ECO:0000259" key="4">
    <source>
        <dbReference type="PROSITE" id="PS50949"/>
    </source>
</evidence>
<evidence type="ECO:0000313" key="6">
    <source>
        <dbReference type="Proteomes" id="UP000199679"/>
    </source>
</evidence>
<dbReference type="Gene3D" id="3.40.50.2300">
    <property type="match status" value="1"/>
</dbReference>
<dbReference type="InterPro" id="IPR036390">
    <property type="entry name" value="WH_DNA-bd_sf"/>
</dbReference>
<sequence length="338" mass="38916">MRDIYDQIHELEGIPRLTKHEQFVQGIINAVDNRVVVVGDLLPSVNKLMNELGFARETIMKGYKELIKRGIVESRNRMGFFIASADTGQSLRVALLLYAFDTFQETFYKTFKKHLEPEVHLDLFFHHNNIDILDTIIGNIRGKYGMYVVAPIPNPRTSNILKSIPPNKFLMIDRFEQMEGDFSYVTQEFEQATYKAFCELKDVVTRYDEFVFYYRPSTDTPIEILRSFKRFIKEYGIKGTIQTEYTPGTITSGKVYFTINNTELWAMLKDCIDKNLDLGTDVGILSHNDDMVKEIICGGITTYSTDFRLMAEEAAAFVMSGKPVKKIIPTTLIRRKSL</sequence>
<evidence type="ECO:0000256" key="3">
    <source>
        <dbReference type="ARBA" id="ARBA00023163"/>
    </source>
</evidence>
<keyword evidence="1" id="KW-0805">Transcription regulation</keyword>
<dbReference type="SMART" id="SM00345">
    <property type="entry name" value="HTH_GNTR"/>
    <property type="match status" value="1"/>
</dbReference>
<dbReference type="Pfam" id="PF00392">
    <property type="entry name" value="GntR"/>
    <property type="match status" value="1"/>
</dbReference>
<dbReference type="GO" id="GO:0003700">
    <property type="term" value="F:DNA-binding transcription factor activity"/>
    <property type="evidence" value="ECO:0007669"/>
    <property type="project" value="InterPro"/>
</dbReference>
<dbReference type="InterPro" id="IPR028082">
    <property type="entry name" value="Peripla_BP_I"/>
</dbReference>